<evidence type="ECO:0000313" key="4">
    <source>
        <dbReference type="Proteomes" id="UP001165122"/>
    </source>
</evidence>
<evidence type="ECO:0000256" key="2">
    <source>
        <dbReference type="SAM" id="Phobius"/>
    </source>
</evidence>
<dbReference type="Proteomes" id="UP001165122">
    <property type="component" value="Unassembled WGS sequence"/>
</dbReference>
<feature type="transmembrane region" description="Helical" evidence="2">
    <location>
        <begin position="535"/>
        <end position="553"/>
    </location>
</feature>
<keyword evidence="2" id="KW-0472">Membrane</keyword>
<comment type="caution">
    <text evidence="3">The sequence shown here is derived from an EMBL/GenBank/DDBJ whole genome shotgun (WGS) entry which is preliminary data.</text>
</comment>
<dbReference type="PANTHER" id="PTHR36840">
    <property type="entry name" value="BLL5714 PROTEIN"/>
    <property type="match status" value="1"/>
</dbReference>
<feature type="transmembrane region" description="Helical" evidence="2">
    <location>
        <begin position="261"/>
        <end position="279"/>
    </location>
</feature>
<keyword evidence="4" id="KW-1185">Reference proteome</keyword>
<feature type="transmembrane region" description="Helical" evidence="2">
    <location>
        <begin position="194"/>
        <end position="214"/>
    </location>
</feature>
<dbReference type="PANTHER" id="PTHR36840:SF1">
    <property type="entry name" value="BLL5714 PROTEIN"/>
    <property type="match status" value="1"/>
</dbReference>
<feature type="transmembrane region" description="Helical" evidence="2">
    <location>
        <begin position="468"/>
        <end position="487"/>
    </location>
</feature>
<dbReference type="OrthoDB" id="198650at2759"/>
<organism evidence="3 4">
    <name type="scientific">Triparma laevis f. longispina</name>
    <dbReference type="NCBI Taxonomy" id="1714387"/>
    <lineage>
        <taxon>Eukaryota</taxon>
        <taxon>Sar</taxon>
        <taxon>Stramenopiles</taxon>
        <taxon>Ochrophyta</taxon>
        <taxon>Bolidophyceae</taxon>
        <taxon>Parmales</taxon>
        <taxon>Triparmaceae</taxon>
        <taxon>Triparma</taxon>
    </lineage>
</organism>
<sequence>MGIFGKKKKKSQNVQDGNGNAEKDTSPIVPNAYIPQSKEMGILDSDPESNIPIVSPSLDSSSSSRPSNSDDANENDVTEDNRVQDWVHHLNYLELIIPPKPRQVWQQITSPCGSKKQWVSSLSVTKERRGATPSDLVLDLVYVILLQQLGRAYRTELDSNALYAFRDFCSMFIPIWFQWGAVQLYLNKFEQKDVVFVFFFIGNVLTMANIGISAEECGSGTHRLGCSEFAFSMAGARFWVFLFHGYALYHNWNAFRLASYVYMLPDALIVLSWIIVGFMPAGEECGDDLNGCWAPFIFWWWFALFIDFLRLMTPLIVYRILKWRTTKKESIPLNINLVSERNELFIIISIGEIIAASLASEPPTAAATDDDGGHHRLLSDDSHGKTISVYSIVPLVALIAALVKITYFDVAEHPAPSGGSCTPRKHAMASSPFAGLAWVVLHLPLNICIVLLGAVLEPLKLHGEFNQTAQQVCANCLGGIVLICSLFDVLHSGGSVQLRLVKKEFRLAFHLVCVGVFFVVPYIKDFEESPLDYLGIINSLLLVQVMGTLYCHMPRIRPGSESGGV</sequence>
<name>A0A9W7CA62_9STRA</name>
<evidence type="ECO:0000313" key="3">
    <source>
        <dbReference type="EMBL" id="GMI01980.1"/>
    </source>
</evidence>
<protein>
    <submittedName>
        <fullName evidence="3">Uncharacterized protein</fullName>
    </submittedName>
</protein>
<feature type="transmembrane region" description="Helical" evidence="2">
    <location>
        <begin position="342"/>
        <end position="360"/>
    </location>
</feature>
<dbReference type="InterPro" id="IPR010640">
    <property type="entry name" value="Low_temperature_requirement_A"/>
</dbReference>
<feature type="transmembrane region" description="Helical" evidence="2">
    <location>
        <begin position="433"/>
        <end position="456"/>
    </location>
</feature>
<gene>
    <name evidence="3" type="ORF">TrLO_g8152</name>
</gene>
<evidence type="ECO:0000256" key="1">
    <source>
        <dbReference type="SAM" id="MobiDB-lite"/>
    </source>
</evidence>
<feature type="transmembrane region" description="Helical" evidence="2">
    <location>
        <begin position="299"/>
        <end position="321"/>
    </location>
</feature>
<dbReference type="EMBL" id="BRXW01000038">
    <property type="protein sequence ID" value="GMI01980.1"/>
    <property type="molecule type" value="Genomic_DNA"/>
</dbReference>
<feature type="transmembrane region" description="Helical" evidence="2">
    <location>
        <begin position="507"/>
        <end position="523"/>
    </location>
</feature>
<dbReference type="AlphaFoldDB" id="A0A9W7CA62"/>
<feature type="transmembrane region" description="Helical" evidence="2">
    <location>
        <begin position="229"/>
        <end position="249"/>
    </location>
</feature>
<feature type="compositionally biased region" description="Basic residues" evidence="1">
    <location>
        <begin position="1"/>
        <end position="11"/>
    </location>
</feature>
<reference evidence="4" key="1">
    <citation type="journal article" date="2023" name="Commun. Biol.">
        <title>Genome analysis of Parmales, the sister group of diatoms, reveals the evolutionary specialization of diatoms from phago-mixotrophs to photoautotrophs.</title>
        <authorList>
            <person name="Ban H."/>
            <person name="Sato S."/>
            <person name="Yoshikawa S."/>
            <person name="Yamada K."/>
            <person name="Nakamura Y."/>
            <person name="Ichinomiya M."/>
            <person name="Sato N."/>
            <person name="Blanc-Mathieu R."/>
            <person name="Endo H."/>
            <person name="Kuwata A."/>
            <person name="Ogata H."/>
        </authorList>
    </citation>
    <scope>NUCLEOTIDE SEQUENCE [LARGE SCALE GENOMIC DNA]</scope>
    <source>
        <strain evidence="4">NIES 3700</strain>
    </source>
</reference>
<accession>A0A9W7CA62</accession>
<feature type="transmembrane region" description="Helical" evidence="2">
    <location>
        <begin position="387"/>
        <end position="407"/>
    </location>
</feature>
<feature type="compositionally biased region" description="Low complexity" evidence="1">
    <location>
        <begin position="55"/>
        <end position="70"/>
    </location>
</feature>
<keyword evidence="2" id="KW-0812">Transmembrane</keyword>
<dbReference type="Pfam" id="PF06772">
    <property type="entry name" value="LtrA"/>
    <property type="match status" value="1"/>
</dbReference>
<feature type="region of interest" description="Disordered" evidence="1">
    <location>
        <begin position="1"/>
        <end position="80"/>
    </location>
</feature>
<proteinExistence type="predicted"/>
<keyword evidence="2" id="KW-1133">Transmembrane helix</keyword>